<dbReference type="KEGG" id="dmo:Dmoj_GI16487"/>
<dbReference type="Pfam" id="PF06020">
    <property type="entry name" value="Roughex"/>
    <property type="match status" value="1"/>
</dbReference>
<evidence type="ECO:0000313" key="2">
    <source>
        <dbReference type="EMBL" id="KRG07181.1"/>
    </source>
</evidence>
<accession>A0A0Q9XFP4</accession>
<dbReference type="EMBL" id="CH933812">
    <property type="protein sequence ID" value="KRG07181.1"/>
    <property type="molecule type" value="Genomic_DNA"/>
</dbReference>
<dbReference type="InterPro" id="IPR009259">
    <property type="entry name" value="Roughex"/>
</dbReference>
<protein>
    <submittedName>
        <fullName evidence="2">Uncharacterized protein, isoform B</fullName>
    </submittedName>
</protein>
<dbReference type="Proteomes" id="UP000009192">
    <property type="component" value="Unassembled WGS sequence"/>
</dbReference>
<reference evidence="2 3" key="1">
    <citation type="journal article" date="2007" name="Nature">
        <title>Evolution of genes and genomes on the Drosophila phylogeny.</title>
        <authorList>
            <consortium name="Drosophila 12 Genomes Consortium"/>
            <person name="Clark A.G."/>
            <person name="Eisen M.B."/>
            <person name="Smith D.R."/>
            <person name="Bergman C.M."/>
            <person name="Oliver B."/>
            <person name="Markow T.A."/>
            <person name="Kaufman T.C."/>
            <person name="Kellis M."/>
            <person name="Gelbart W."/>
            <person name="Iyer V.N."/>
            <person name="Pollard D.A."/>
            <person name="Sackton T.B."/>
            <person name="Larracuente A.M."/>
            <person name="Singh N.D."/>
            <person name="Abad J.P."/>
            <person name="Abt D.N."/>
            <person name="Adryan B."/>
            <person name="Aguade M."/>
            <person name="Akashi H."/>
            <person name="Anderson W.W."/>
            <person name="Aquadro C.F."/>
            <person name="Ardell D.H."/>
            <person name="Arguello R."/>
            <person name="Artieri C.G."/>
            <person name="Barbash D.A."/>
            <person name="Barker D."/>
            <person name="Barsanti P."/>
            <person name="Batterham P."/>
            <person name="Batzoglou S."/>
            <person name="Begun D."/>
            <person name="Bhutkar A."/>
            <person name="Blanco E."/>
            <person name="Bosak S.A."/>
            <person name="Bradley R.K."/>
            <person name="Brand A.D."/>
            <person name="Brent M.R."/>
            <person name="Brooks A.N."/>
            <person name="Brown R.H."/>
            <person name="Butlin R.K."/>
            <person name="Caggese C."/>
            <person name="Calvi B.R."/>
            <person name="Bernardo de Carvalho A."/>
            <person name="Caspi A."/>
            <person name="Castrezana S."/>
            <person name="Celniker S.E."/>
            <person name="Chang J.L."/>
            <person name="Chapple C."/>
            <person name="Chatterji S."/>
            <person name="Chinwalla A."/>
            <person name="Civetta A."/>
            <person name="Clifton S.W."/>
            <person name="Comeron J.M."/>
            <person name="Costello J.C."/>
            <person name="Coyne J.A."/>
            <person name="Daub J."/>
            <person name="David R.G."/>
            <person name="Delcher A.L."/>
            <person name="Delehaunty K."/>
            <person name="Do C.B."/>
            <person name="Ebling H."/>
            <person name="Edwards K."/>
            <person name="Eickbush T."/>
            <person name="Evans J.D."/>
            <person name="Filipski A."/>
            <person name="Findeiss S."/>
            <person name="Freyhult E."/>
            <person name="Fulton L."/>
            <person name="Fulton R."/>
            <person name="Garcia A.C."/>
            <person name="Gardiner A."/>
            <person name="Garfield D.A."/>
            <person name="Garvin B.E."/>
            <person name="Gibson G."/>
            <person name="Gilbert D."/>
            <person name="Gnerre S."/>
            <person name="Godfrey J."/>
            <person name="Good R."/>
            <person name="Gotea V."/>
            <person name="Gravely B."/>
            <person name="Greenberg A.J."/>
            <person name="Griffiths-Jones S."/>
            <person name="Gross S."/>
            <person name="Guigo R."/>
            <person name="Gustafson E.A."/>
            <person name="Haerty W."/>
            <person name="Hahn M.W."/>
            <person name="Halligan D.L."/>
            <person name="Halpern A.L."/>
            <person name="Halter G.M."/>
            <person name="Han M.V."/>
            <person name="Heger A."/>
            <person name="Hillier L."/>
            <person name="Hinrichs A.S."/>
            <person name="Holmes I."/>
            <person name="Hoskins R.A."/>
            <person name="Hubisz M.J."/>
            <person name="Hultmark D."/>
            <person name="Huntley M.A."/>
            <person name="Jaffe D.B."/>
            <person name="Jagadeeshan S."/>
            <person name="Jeck W.R."/>
            <person name="Johnson J."/>
            <person name="Jones C.D."/>
            <person name="Jordan W.C."/>
            <person name="Karpen G.H."/>
            <person name="Kataoka E."/>
            <person name="Keightley P.D."/>
            <person name="Kheradpour P."/>
            <person name="Kirkness E.F."/>
            <person name="Koerich L.B."/>
            <person name="Kristiansen K."/>
            <person name="Kudrna D."/>
            <person name="Kulathinal R.J."/>
            <person name="Kumar S."/>
            <person name="Kwok R."/>
            <person name="Lander E."/>
            <person name="Langley C.H."/>
            <person name="Lapoint R."/>
            <person name="Lazzaro B.P."/>
            <person name="Lee S.J."/>
            <person name="Levesque L."/>
            <person name="Li R."/>
            <person name="Lin C.F."/>
            <person name="Lin M.F."/>
            <person name="Lindblad-Toh K."/>
            <person name="Llopart A."/>
            <person name="Long M."/>
            <person name="Low L."/>
            <person name="Lozovsky E."/>
            <person name="Lu J."/>
            <person name="Luo M."/>
            <person name="Machado C.A."/>
            <person name="Makalowski W."/>
            <person name="Marzo M."/>
            <person name="Matsuda M."/>
            <person name="Matzkin L."/>
            <person name="McAllister B."/>
            <person name="McBride C.S."/>
            <person name="McKernan B."/>
            <person name="McKernan K."/>
            <person name="Mendez-Lago M."/>
            <person name="Minx P."/>
            <person name="Mollenhauer M.U."/>
            <person name="Montooth K."/>
            <person name="Mount S.M."/>
            <person name="Mu X."/>
            <person name="Myers E."/>
            <person name="Negre B."/>
            <person name="Newfeld S."/>
            <person name="Nielsen R."/>
            <person name="Noor M.A."/>
            <person name="O'Grady P."/>
            <person name="Pachter L."/>
            <person name="Papaceit M."/>
            <person name="Parisi M.J."/>
            <person name="Parisi M."/>
            <person name="Parts L."/>
            <person name="Pedersen J.S."/>
            <person name="Pesole G."/>
            <person name="Phillippy A.M."/>
            <person name="Ponting C.P."/>
            <person name="Pop M."/>
            <person name="Porcelli D."/>
            <person name="Powell J.R."/>
            <person name="Prohaska S."/>
            <person name="Pruitt K."/>
            <person name="Puig M."/>
            <person name="Quesneville H."/>
            <person name="Ram K.R."/>
            <person name="Rand D."/>
            <person name="Rasmussen M.D."/>
            <person name="Reed L.K."/>
            <person name="Reenan R."/>
            <person name="Reily A."/>
            <person name="Remington K.A."/>
            <person name="Rieger T.T."/>
            <person name="Ritchie M.G."/>
            <person name="Robin C."/>
            <person name="Rogers Y.H."/>
            <person name="Rohde C."/>
            <person name="Rozas J."/>
            <person name="Rubenfield M.J."/>
            <person name="Ruiz A."/>
            <person name="Russo S."/>
            <person name="Salzberg S.L."/>
            <person name="Sanchez-Gracia A."/>
            <person name="Saranga D.J."/>
            <person name="Sato H."/>
            <person name="Schaeffer S.W."/>
            <person name="Schatz M.C."/>
            <person name="Schlenke T."/>
            <person name="Schwartz R."/>
            <person name="Segarra C."/>
            <person name="Singh R.S."/>
            <person name="Sirot L."/>
            <person name="Sirota M."/>
            <person name="Sisneros N.B."/>
            <person name="Smith C.D."/>
            <person name="Smith T.F."/>
            <person name="Spieth J."/>
            <person name="Stage D.E."/>
            <person name="Stark A."/>
            <person name="Stephan W."/>
            <person name="Strausberg R.L."/>
            <person name="Strempel S."/>
            <person name="Sturgill D."/>
            <person name="Sutton G."/>
            <person name="Sutton G.G."/>
            <person name="Tao W."/>
            <person name="Teichmann S."/>
            <person name="Tobari Y.N."/>
            <person name="Tomimura Y."/>
            <person name="Tsolas J.M."/>
            <person name="Valente V.L."/>
            <person name="Venter E."/>
            <person name="Venter J.C."/>
            <person name="Vicario S."/>
            <person name="Vieira F.G."/>
            <person name="Vilella A.J."/>
            <person name="Villasante A."/>
            <person name="Walenz B."/>
            <person name="Wang J."/>
            <person name="Wasserman M."/>
            <person name="Watts T."/>
            <person name="Wilson D."/>
            <person name="Wilson R.K."/>
            <person name="Wing R.A."/>
            <person name="Wolfner M.F."/>
            <person name="Wong A."/>
            <person name="Wong G.K."/>
            <person name="Wu C.I."/>
            <person name="Wu G."/>
            <person name="Yamamoto D."/>
            <person name="Yang H.P."/>
            <person name="Yang S.P."/>
            <person name="Yorke J.A."/>
            <person name="Yoshida K."/>
            <person name="Zdobnov E."/>
            <person name="Zhang P."/>
            <person name="Zhang Y."/>
            <person name="Zimin A.V."/>
            <person name="Baldwin J."/>
            <person name="Abdouelleil A."/>
            <person name="Abdulkadir J."/>
            <person name="Abebe A."/>
            <person name="Abera B."/>
            <person name="Abreu J."/>
            <person name="Acer S.C."/>
            <person name="Aftuck L."/>
            <person name="Alexander A."/>
            <person name="An P."/>
            <person name="Anderson E."/>
            <person name="Anderson S."/>
            <person name="Arachi H."/>
            <person name="Azer M."/>
            <person name="Bachantsang P."/>
            <person name="Barry A."/>
            <person name="Bayul T."/>
            <person name="Berlin A."/>
            <person name="Bessette D."/>
            <person name="Bloom T."/>
            <person name="Blye J."/>
            <person name="Boguslavskiy L."/>
            <person name="Bonnet C."/>
            <person name="Boukhgalter B."/>
            <person name="Bourzgui I."/>
            <person name="Brown A."/>
            <person name="Cahill P."/>
            <person name="Channer S."/>
            <person name="Cheshatsang Y."/>
            <person name="Chuda L."/>
            <person name="Citroen M."/>
            <person name="Collymore A."/>
            <person name="Cooke P."/>
            <person name="Costello M."/>
            <person name="D'Aco K."/>
            <person name="Daza R."/>
            <person name="De Haan G."/>
            <person name="DeGray S."/>
            <person name="DeMaso C."/>
            <person name="Dhargay N."/>
            <person name="Dooley K."/>
            <person name="Dooley E."/>
            <person name="Doricent M."/>
            <person name="Dorje P."/>
            <person name="Dorjee K."/>
            <person name="Dupes A."/>
            <person name="Elong R."/>
            <person name="Falk J."/>
            <person name="Farina A."/>
            <person name="Faro S."/>
            <person name="Ferguson D."/>
            <person name="Fisher S."/>
            <person name="Foley C.D."/>
            <person name="Franke A."/>
            <person name="Friedrich D."/>
            <person name="Gadbois L."/>
            <person name="Gearin G."/>
            <person name="Gearin C.R."/>
            <person name="Giannoukos G."/>
            <person name="Goode T."/>
            <person name="Graham J."/>
            <person name="Grandbois E."/>
            <person name="Grewal S."/>
            <person name="Gyaltsen K."/>
            <person name="Hafez N."/>
            <person name="Hagos B."/>
            <person name="Hall J."/>
            <person name="Henson C."/>
            <person name="Hollinger A."/>
            <person name="Honan T."/>
            <person name="Huard M.D."/>
            <person name="Hughes L."/>
            <person name="Hurhula B."/>
            <person name="Husby M.E."/>
            <person name="Kamat A."/>
            <person name="Kanga B."/>
            <person name="Kashin S."/>
            <person name="Khazanovich D."/>
            <person name="Kisner P."/>
            <person name="Lance K."/>
            <person name="Lara M."/>
            <person name="Lee W."/>
            <person name="Lennon N."/>
            <person name="Letendre F."/>
            <person name="LeVine R."/>
            <person name="Lipovsky A."/>
            <person name="Liu X."/>
            <person name="Liu J."/>
            <person name="Liu S."/>
            <person name="Lokyitsang T."/>
            <person name="Lokyitsang Y."/>
            <person name="Lubonja R."/>
            <person name="Lui A."/>
            <person name="MacDonald P."/>
            <person name="Magnisalis V."/>
            <person name="Maru K."/>
            <person name="Matthews C."/>
            <person name="McCusker W."/>
            <person name="McDonough S."/>
            <person name="Mehta T."/>
            <person name="Meldrim J."/>
            <person name="Meneus L."/>
            <person name="Mihai O."/>
            <person name="Mihalev A."/>
            <person name="Mihova T."/>
            <person name="Mittelman R."/>
            <person name="Mlenga V."/>
            <person name="Montmayeur A."/>
            <person name="Mulrain L."/>
            <person name="Navidi A."/>
            <person name="Naylor J."/>
            <person name="Negash T."/>
            <person name="Nguyen T."/>
            <person name="Nguyen N."/>
            <person name="Nicol R."/>
            <person name="Norbu C."/>
            <person name="Norbu N."/>
            <person name="Novod N."/>
            <person name="O'Neill B."/>
            <person name="Osman S."/>
            <person name="Markiewicz E."/>
            <person name="Oyono O.L."/>
            <person name="Patti C."/>
            <person name="Phunkhang P."/>
            <person name="Pierre F."/>
            <person name="Priest M."/>
            <person name="Raghuraman S."/>
            <person name="Rege F."/>
            <person name="Reyes R."/>
            <person name="Rise C."/>
            <person name="Rogov P."/>
            <person name="Ross K."/>
            <person name="Ryan E."/>
            <person name="Settipalli S."/>
            <person name="Shea T."/>
            <person name="Sherpa N."/>
            <person name="Shi L."/>
            <person name="Shih D."/>
            <person name="Sparrow T."/>
            <person name="Spaulding J."/>
            <person name="Stalker J."/>
            <person name="Stange-Thomann N."/>
            <person name="Stavropoulos S."/>
            <person name="Stone C."/>
            <person name="Strader C."/>
            <person name="Tesfaye S."/>
            <person name="Thomson T."/>
            <person name="Thoulutsang Y."/>
            <person name="Thoulutsang D."/>
            <person name="Topham K."/>
            <person name="Topping I."/>
            <person name="Tsamla T."/>
            <person name="Vassiliev H."/>
            <person name="Vo A."/>
            <person name="Wangchuk T."/>
            <person name="Wangdi T."/>
            <person name="Weiand M."/>
            <person name="Wilkinson J."/>
            <person name="Wilson A."/>
            <person name="Yadav S."/>
            <person name="Young G."/>
            <person name="Yu Q."/>
            <person name="Zembek L."/>
            <person name="Zhong D."/>
            <person name="Zimmer A."/>
            <person name="Zwirko Z."/>
            <person name="Jaffe D.B."/>
            <person name="Alvarez P."/>
            <person name="Brockman W."/>
            <person name="Butler J."/>
            <person name="Chin C."/>
            <person name="Gnerre S."/>
            <person name="Grabherr M."/>
            <person name="Kleber M."/>
            <person name="Mauceli E."/>
            <person name="MacCallum I."/>
        </authorList>
    </citation>
    <scope>NUCLEOTIDE SEQUENCE [LARGE SCALE GENOMIC DNA]</scope>
    <source>
        <strain evidence="3">Tucson 15081-1352.22</strain>
    </source>
</reference>
<dbReference type="OrthoDB" id="7860718at2759"/>
<evidence type="ECO:0000256" key="1">
    <source>
        <dbReference type="SAM" id="MobiDB-lite"/>
    </source>
</evidence>
<organism evidence="2 3">
    <name type="scientific">Drosophila mojavensis</name>
    <name type="common">Fruit fly</name>
    <dbReference type="NCBI Taxonomy" id="7230"/>
    <lineage>
        <taxon>Eukaryota</taxon>
        <taxon>Metazoa</taxon>
        <taxon>Ecdysozoa</taxon>
        <taxon>Arthropoda</taxon>
        <taxon>Hexapoda</taxon>
        <taxon>Insecta</taxon>
        <taxon>Pterygota</taxon>
        <taxon>Neoptera</taxon>
        <taxon>Endopterygota</taxon>
        <taxon>Diptera</taxon>
        <taxon>Brachycera</taxon>
        <taxon>Muscomorpha</taxon>
        <taxon>Ephydroidea</taxon>
        <taxon>Drosophilidae</taxon>
        <taxon>Drosophila</taxon>
    </lineage>
</organism>
<dbReference type="InParanoid" id="A0A0Q9XFP4"/>
<sequence>MHEEETAERPVLLVSSSQLFRRFLQCMEDGQIRRELSDDCILSFLGRCVKGAGPVSSYMRAQLVGRYNHMEFLDARQCNESEESALKERFRRSFQLLRSRFKQPDVLPTSMHLRAESDEEVEEEEETASAICVKQLVTPPRCAPADGIELMHCITASGSLQASHKHSDGGIELSGNCQMSLTLGYRGNTLGHKDDTSSDICLIVYEKVRLRTPTVQRHSRMRSARNVLTDDEGEVPAPRSVRRTLFSNTDDCDEDAVQPAIDDNSPLLLPRKRQHKGDSSARKTKRSNVLGGMRF</sequence>
<evidence type="ECO:0000313" key="3">
    <source>
        <dbReference type="Proteomes" id="UP000009192"/>
    </source>
</evidence>
<dbReference type="FunCoup" id="A0A0Q9XFP4">
    <property type="interactions" value="184"/>
</dbReference>
<proteinExistence type="predicted"/>
<name>A0A0Q9XFP4_DROMO</name>
<keyword evidence="3" id="KW-1185">Reference proteome</keyword>
<gene>
    <name evidence="2" type="primary">Dmoj\GI16487</name>
    <name evidence="2" type="ORF">Dmoj_GI16487</name>
</gene>
<feature type="region of interest" description="Disordered" evidence="1">
    <location>
        <begin position="216"/>
        <end position="295"/>
    </location>
</feature>
<dbReference type="AlphaFoldDB" id="A0A0Q9XFP4"/>